<name>A0ABS3QY82_9ACTN</name>
<comment type="similarity">
    <text evidence="2">Belongs to the MmpS family.</text>
</comment>
<evidence type="ECO:0000256" key="3">
    <source>
        <dbReference type="ARBA" id="ARBA00022475"/>
    </source>
</evidence>
<evidence type="ECO:0000313" key="8">
    <source>
        <dbReference type="EMBL" id="MBO2438949.1"/>
    </source>
</evidence>
<evidence type="ECO:0000256" key="7">
    <source>
        <dbReference type="SAM" id="MobiDB-lite"/>
    </source>
</evidence>
<dbReference type="InterPro" id="IPR008693">
    <property type="entry name" value="MmpS"/>
</dbReference>
<reference evidence="8 9" key="1">
    <citation type="submission" date="2021-03" db="EMBL/GenBank/DDBJ databases">
        <authorList>
            <person name="Kanchanasin P."/>
            <person name="Saeng-In P."/>
            <person name="Phongsopitanun W."/>
            <person name="Yuki M."/>
            <person name="Kudo T."/>
            <person name="Ohkuma M."/>
            <person name="Tanasupawat S."/>
        </authorList>
    </citation>
    <scope>NUCLEOTIDE SEQUENCE [LARGE SCALE GENOMIC DNA]</scope>
    <source>
        <strain evidence="8 9">L46</strain>
    </source>
</reference>
<accession>A0ABS3QY82</accession>
<sequence length="313" mass="32630">MKRGCAIRTVAAGGALALALSGCGGGDGKDKAPAPGKAPAKPAAEATAPAGGWPQPENGRLTAKMCGLLTDGDYARYGHQRMPQEDAGPAQDDSNSVYCTYMLGDQLTLGLQKSAQGAKIAFKQGLDRHKDRLKGKQSVLASNVVQGADESWFDYSTLGGSPSEYEVEARRGGLIVGIVLSEVPQHPDKDPKGMLAALAALVLQRIPDVGKTDTGIVHQVKYVVWGSGGAALQIVYSDPVNSKSVTLKNVKLPWHKEFPMPDTGSQPTAALSISGAMGSPTGVLGCEVLVDGKPVQKKDPSAGMTFCDAMYHS</sequence>
<feature type="compositionally biased region" description="Low complexity" evidence="7">
    <location>
        <begin position="33"/>
        <end position="52"/>
    </location>
</feature>
<organism evidence="8 9">
    <name type="scientific">Actinomadura nitritigenes</name>
    <dbReference type="NCBI Taxonomy" id="134602"/>
    <lineage>
        <taxon>Bacteria</taxon>
        <taxon>Bacillati</taxon>
        <taxon>Actinomycetota</taxon>
        <taxon>Actinomycetes</taxon>
        <taxon>Streptosporangiales</taxon>
        <taxon>Thermomonosporaceae</taxon>
        <taxon>Actinomadura</taxon>
    </lineage>
</organism>
<evidence type="ECO:0000256" key="2">
    <source>
        <dbReference type="ARBA" id="ARBA00007531"/>
    </source>
</evidence>
<evidence type="ECO:0000256" key="5">
    <source>
        <dbReference type="ARBA" id="ARBA00022989"/>
    </source>
</evidence>
<dbReference type="RefSeq" id="WP_208267255.1">
    <property type="nucleotide sequence ID" value="NZ_BAAAGM010000031.1"/>
</dbReference>
<dbReference type="Gene3D" id="2.60.40.2880">
    <property type="entry name" value="MmpS1-5, C-terminal soluble domain"/>
    <property type="match status" value="1"/>
</dbReference>
<evidence type="ECO:0000313" key="9">
    <source>
        <dbReference type="Proteomes" id="UP000666915"/>
    </source>
</evidence>
<dbReference type="Proteomes" id="UP000666915">
    <property type="component" value="Unassembled WGS sequence"/>
</dbReference>
<comment type="subcellular location">
    <subcellularLocation>
        <location evidence="1">Cell membrane</location>
    </subcellularLocation>
</comment>
<comment type="caution">
    <text evidence="8">The sequence shown here is derived from an EMBL/GenBank/DDBJ whole genome shotgun (WGS) entry which is preliminary data.</text>
</comment>
<proteinExistence type="inferred from homology"/>
<keyword evidence="9" id="KW-1185">Reference proteome</keyword>
<keyword evidence="4" id="KW-0812">Transmembrane</keyword>
<feature type="region of interest" description="Disordered" evidence="7">
    <location>
        <begin position="26"/>
        <end position="59"/>
    </location>
</feature>
<keyword evidence="3" id="KW-1003">Cell membrane</keyword>
<keyword evidence="5" id="KW-1133">Transmembrane helix</keyword>
<protein>
    <recommendedName>
        <fullName evidence="10">DUF3558 domain-containing protein</fullName>
    </recommendedName>
</protein>
<keyword evidence="6" id="KW-0472">Membrane</keyword>
<dbReference type="Pfam" id="PF05423">
    <property type="entry name" value="Mycobact_memb"/>
    <property type="match status" value="1"/>
</dbReference>
<gene>
    <name evidence="8" type="ORF">J4557_15625</name>
</gene>
<dbReference type="EMBL" id="JAGEOK010000009">
    <property type="protein sequence ID" value="MBO2438949.1"/>
    <property type="molecule type" value="Genomic_DNA"/>
</dbReference>
<dbReference type="PROSITE" id="PS51257">
    <property type="entry name" value="PROKAR_LIPOPROTEIN"/>
    <property type="match status" value="1"/>
</dbReference>
<evidence type="ECO:0000256" key="1">
    <source>
        <dbReference type="ARBA" id="ARBA00004236"/>
    </source>
</evidence>
<dbReference type="InterPro" id="IPR038468">
    <property type="entry name" value="MmpS_C"/>
</dbReference>
<evidence type="ECO:0008006" key="10">
    <source>
        <dbReference type="Google" id="ProtNLM"/>
    </source>
</evidence>
<evidence type="ECO:0000256" key="4">
    <source>
        <dbReference type="ARBA" id="ARBA00022692"/>
    </source>
</evidence>
<evidence type="ECO:0000256" key="6">
    <source>
        <dbReference type="ARBA" id="ARBA00023136"/>
    </source>
</evidence>